<comment type="caution">
    <text evidence="2">The sequence shown here is derived from an EMBL/GenBank/DDBJ whole genome shotgun (WGS) entry which is preliminary data.</text>
</comment>
<proteinExistence type="predicted"/>
<feature type="domain" description="Helix-turn-helix" evidence="1">
    <location>
        <begin position="12"/>
        <end position="65"/>
    </location>
</feature>
<evidence type="ECO:0000259" key="1">
    <source>
        <dbReference type="Pfam" id="PF12728"/>
    </source>
</evidence>
<evidence type="ECO:0000313" key="3">
    <source>
        <dbReference type="Proteomes" id="UP000179129"/>
    </source>
</evidence>
<name>A0A1F5YSD5_9BACT</name>
<reference evidence="2 3" key="1">
    <citation type="journal article" date="2016" name="Nat. Commun.">
        <title>Thousands of microbial genomes shed light on interconnected biogeochemical processes in an aquifer system.</title>
        <authorList>
            <person name="Anantharaman K."/>
            <person name="Brown C.T."/>
            <person name="Hug L.A."/>
            <person name="Sharon I."/>
            <person name="Castelle C.J."/>
            <person name="Probst A.J."/>
            <person name="Thomas B.C."/>
            <person name="Singh A."/>
            <person name="Wilkins M.J."/>
            <person name="Karaoz U."/>
            <person name="Brodie E.L."/>
            <person name="Williams K.H."/>
            <person name="Hubbard S.S."/>
            <person name="Banfield J.F."/>
        </authorList>
    </citation>
    <scope>NUCLEOTIDE SEQUENCE [LARGE SCALE GENOMIC DNA]</scope>
</reference>
<dbReference type="Pfam" id="PF12728">
    <property type="entry name" value="HTH_17"/>
    <property type="match status" value="1"/>
</dbReference>
<dbReference type="SUPFAM" id="SSF46955">
    <property type="entry name" value="Putative DNA-binding domain"/>
    <property type="match status" value="1"/>
</dbReference>
<accession>A0A1F5YSD5</accession>
<dbReference type="InterPro" id="IPR041657">
    <property type="entry name" value="HTH_17"/>
</dbReference>
<gene>
    <name evidence="2" type="ORF">A3F83_05500</name>
</gene>
<dbReference type="EMBL" id="MFIX01000163">
    <property type="protein sequence ID" value="OGG03015.1"/>
    <property type="molecule type" value="Genomic_DNA"/>
</dbReference>
<dbReference type="Proteomes" id="UP000179129">
    <property type="component" value="Unassembled WGS sequence"/>
</dbReference>
<protein>
    <recommendedName>
        <fullName evidence="1">Helix-turn-helix domain-containing protein</fullName>
    </recommendedName>
</protein>
<organism evidence="2 3">
    <name type="scientific">Candidatus Glassbacteria bacterium RIFCSPLOWO2_12_FULL_58_11</name>
    <dbReference type="NCBI Taxonomy" id="1817867"/>
    <lineage>
        <taxon>Bacteria</taxon>
        <taxon>Candidatus Glassiibacteriota</taxon>
    </lineage>
</organism>
<dbReference type="InterPro" id="IPR009061">
    <property type="entry name" value="DNA-bd_dom_put_sf"/>
</dbReference>
<evidence type="ECO:0000313" key="2">
    <source>
        <dbReference type="EMBL" id="OGG03015.1"/>
    </source>
</evidence>
<dbReference type="AlphaFoldDB" id="A0A1F5YSD5"/>
<sequence length="91" mass="10415">MIAEEKGLSGRVLSVNSAARYTGYSRAVVEYWLNDGLLPFEEVPTPGTKNRCRRIRRADLDQFLEVHLKRNSNPGNPAGRERKDFLILLDR</sequence>
<dbReference type="STRING" id="1817867.A3F83_05500"/>